<keyword evidence="2" id="KW-0677">Repeat</keyword>
<keyword evidence="1" id="KW-0853">WD repeat</keyword>
<dbReference type="PANTHER" id="PTHR22850">
    <property type="entry name" value="WD40 REPEAT FAMILY"/>
    <property type="match status" value="1"/>
</dbReference>
<reference evidence="3 4" key="1">
    <citation type="submission" date="2021-05" db="EMBL/GenBank/DDBJ databases">
        <title>Genome Assembly of Synthetic Allotetraploid Brassica napus Reveals Homoeologous Exchanges between Subgenomes.</title>
        <authorList>
            <person name="Davis J.T."/>
        </authorList>
    </citation>
    <scope>NUCLEOTIDE SEQUENCE [LARGE SCALE GENOMIC DNA]</scope>
    <source>
        <strain evidence="4">cv. Da-Ae</strain>
        <tissue evidence="3">Seedling</tissue>
    </source>
</reference>
<dbReference type="InterPro" id="IPR015943">
    <property type="entry name" value="WD40/YVTN_repeat-like_dom_sf"/>
</dbReference>
<evidence type="ECO:0000256" key="1">
    <source>
        <dbReference type="ARBA" id="ARBA00022574"/>
    </source>
</evidence>
<evidence type="ECO:0000313" key="3">
    <source>
        <dbReference type="EMBL" id="KAH0866978.1"/>
    </source>
</evidence>
<sequence length="506" mass="57463">MAEHNLQNEIVGEGDEVFAIFQRPTEHWIVYNDVAALFNQHFNGTPFNWTCVPFCGRFVRVSGYQFCRSVHEENTPPRIDQKCSYRSLPGCSTCGSRPPKMKRRRRKKSVRILWWRKIWKWLKEGKLKVQSQKVKSESEADDRDKHPDYNPYQHGLVALANFLSTPHAASVQEHVLIRKVIELHDKYIVYEIGAQCSQFVKRRLCENLLRHGRFREDAAKACNTAFLSTNSQLHVDVVDDKGGRSTWRMLVTRTGVLAEKRDGDLVAVDFSIDQTPFRADELERGTEEDDDGDPLTPRLWVPNVMYPGTAFTRSIGDSIAETIGALKEAFEIFCNKTVAGSSSAELLAALCANILKKRGSEKWGPQLDQATYKNRQHLYLSEQTDGNVPNTLVIANCEVVKPRVAAAEHISQVNRIRELSQNSKIISTHTNSPDVSTPSSISLWPKQLEKCRFSFGLSIYTRMRRTLGLLSVFLMTVRTGGGGTLQWSLIETGMMATIKRDFVTYM</sequence>
<proteinExistence type="predicted"/>
<name>A0ABQ7YFP5_BRANA</name>
<evidence type="ECO:0000256" key="2">
    <source>
        <dbReference type="ARBA" id="ARBA00022737"/>
    </source>
</evidence>
<dbReference type="InterPro" id="IPR036457">
    <property type="entry name" value="PPM-type-like_dom_sf"/>
</dbReference>
<dbReference type="EMBL" id="JAGKQM010000017">
    <property type="protein sequence ID" value="KAH0866978.1"/>
    <property type="molecule type" value="Genomic_DNA"/>
</dbReference>
<comment type="caution">
    <text evidence="3">The sequence shown here is derived from an EMBL/GenBank/DDBJ whole genome shotgun (WGS) entry which is preliminary data.</text>
</comment>
<dbReference type="Gene3D" id="2.130.10.10">
    <property type="entry name" value="YVTN repeat-like/Quinoprotein amine dehydrogenase"/>
    <property type="match status" value="1"/>
</dbReference>
<protein>
    <submittedName>
        <fullName evidence="3">Uncharacterized protein</fullName>
    </submittedName>
</protein>
<gene>
    <name evidence="3" type="ORF">HID58_074000</name>
</gene>
<keyword evidence="4" id="KW-1185">Reference proteome</keyword>
<accession>A0ABQ7YFP5</accession>
<dbReference type="InterPro" id="IPR050459">
    <property type="entry name" value="WD_repeat_RBAP46/RBAP48/MSI1"/>
</dbReference>
<dbReference type="Proteomes" id="UP000824890">
    <property type="component" value="Unassembled WGS sequence"/>
</dbReference>
<evidence type="ECO:0000313" key="4">
    <source>
        <dbReference type="Proteomes" id="UP000824890"/>
    </source>
</evidence>
<organism evidence="3 4">
    <name type="scientific">Brassica napus</name>
    <name type="common">Rape</name>
    <dbReference type="NCBI Taxonomy" id="3708"/>
    <lineage>
        <taxon>Eukaryota</taxon>
        <taxon>Viridiplantae</taxon>
        <taxon>Streptophyta</taxon>
        <taxon>Embryophyta</taxon>
        <taxon>Tracheophyta</taxon>
        <taxon>Spermatophyta</taxon>
        <taxon>Magnoliopsida</taxon>
        <taxon>eudicotyledons</taxon>
        <taxon>Gunneridae</taxon>
        <taxon>Pentapetalae</taxon>
        <taxon>rosids</taxon>
        <taxon>malvids</taxon>
        <taxon>Brassicales</taxon>
        <taxon>Brassicaceae</taxon>
        <taxon>Brassiceae</taxon>
        <taxon>Brassica</taxon>
    </lineage>
</organism>
<dbReference type="Gene3D" id="3.60.40.10">
    <property type="entry name" value="PPM-type phosphatase domain"/>
    <property type="match status" value="1"/>
</dbReference>